<name>A0ABS2PSX4_9STRE</name>
<evidence type="ECO:0000259" key="1">
    <source>
        <dbReference type="Pfam" id="PF01548"/>
    </source>
</evidence>
<dbReference type="Pfam" id="PF02371">
    <property type="entry name" value="Transposase_20"/>
    <property type="match status" value="1"/>
</dbReference>
<feature type="domain" description="Transposase IS116/IS110/IS902 C-terminal" evidence="2">
    <location>
        <begin position="267"/>
        <end position="345"/>
    </location>
</feature>
<feature type="domain" description="Transposase IS110-like N-terminal" evidence="1">
    <location>
        <begin position="6"/>
        <end position="155"/>
    </location>
</feature>
<dbReference type="PANTHER" id="PTHR33055:SF13">
    <property type="entry name" value="TRANSPOSASE"/>
    <property type="match status" value="1"/>
</dbReference>
<dbReference type="InterPro" id="IPR002525">
    <property type="entry name" value="Transp_IS110-like_N"/>
</dbReference>
<evidence type="ECO:0000259" key="2">
    <source>
        <dbReference type="Pfam" id="PF02371"/>
    </source>
</evidence>
<evidence type="ECO:0000313" key="4">
    <source>
        <dbReference type="Proteomes" id="UP000697472"/>
    </source>
</evidence>
<dbReference type="RefSeq" id="WP_205009904.1">
    <property type="nucleotide sequence ID" value="NZ_JAFBEH010000026.1"/>
</dbReference>
<dbReference type="Pfam" id="PF01548">
    <property type="entry name" value="DEDD_Tnp_IS110"/>
    <property type="match status" value="1"/>
</dbReference>
<gene>
    <name evidence="3" type="ORF">JOC28_001329</name>
</gene>
<dbReference type="InterPro" id="IPR003346">
    <property type="entry name" value="Transposase_20"/>
</dbReference>
<dbReference type="Gene3D" id="1.10.287.4070">
    <property type="match status" value="1"/>
</dbReference>
<comment type="caution">
    <text evidence="3">The sequence shown here is derived from an EMBL/GenBank/DDBJ whole genome shotgun (WGS) entry which is preliminary data.</text>
</comment>
<reference evidence="3 4" key="1">
    <citation type="submission" date="2021-01" db="EMBL/GenBank/DDBJ databases">
        <title>Genomic Encyclopedia of Type Strains, Phase IV (KMG-IV): sequencing the most valuable type-strain genomes for metagenomic binning, comparative biology and taxonomic classification.</title>
        <authorList>
            <person name="Goeker M."/>
        </authorList>
    </citation>
    <scope>NUCLEOTIDE SEQUENCE [LARGE SCALE GENOMIC DNA]</scope>
    <source>
        <strain evidence="3 4">DSM 27382</strain>
    </source>
</reference>
<protein>
    <submittedName>
        <fullName evidence="3">Transposase</fullName>
    </submittedName>
</protein>
<dbReference type="EMBL" id="JAFBEH010000026">
    <property type="protein sequence ID" value="MBM7643028.1"/>
    <property type="molecule type" value="Genomic_DNA"/>
</dbReference>
<dbReference type="NCBIfam" id="NF033542">
    <property type="entry name" value="transpos_IS110"/>
    <property type="match status" value="1"/>
</dbReference>
<dbReference type="Proteomes" id="UP000697472">
    <property type="component" value="Unassembled WGS sequence"/>
</dbReference>
<dbReference type="InterPro" id="IPR047650">
    <property type="entry name" value="Transpos_IS110"/>
</dbReference>
<proteinExistence type="predicted"/>
<keyword evidence="4" id="KW-1185">Reference proteome</keyword>
<accession>A0ABS2PSX4</accession>
<organism evidence="3 4">
    <name type="scientific">Streptococcus loxodontisalivarius</name>
    <dbReference type="NCBI Taxonomy" id="1349415"/>
    <lineage>
        <taxon>Bacteria</taxon>
        <taxon>Bacillati</taxon>
        <taxon>Bacillota</taxon>
        <taxon>Bacilli</taxon>
        <taxon>Lactobacillales</taxon>
        <taxon>Streptococcaceae</taxon>
        <taxon>Streptococcus</taxon>
    </lineage>
</organism>
<dbReference type="PANTHER" id="PTHR33055">
    <property type="entry name" value="TRANSPOSASE FOR INSERTION SEQUENCE ELEMENT IS1111A"/>
    <property type="match status" value="1"/>
</dbReference>
<evidence type="ECO:0000313" key="3">
    <source>
        <dbReference type="EMBL" id="MBM7643028.1"/>
    </source>
</evidence>
<sequence>MRAVFGIDVSKASSEVAILLNGEKVHGYTMPNDAIGLGRLLDDLKTVYNPEIVFEATGVYSRRLQAFLENNGYAYTRLNPLEAKKQLDSLRVRKTDKIDAEKLAQSQFVLNRKSTYAQEEVYQQLRDLSRFYQNLTEDIVRTKNRLHKVLQVTFPELENLLASQTGEQYWNLVMTFPCKDLVLELGQDVLENMVRDSTSKRISDKRVSELADKLTELADQSYCAVKKTSPIMEEVRYYAQELLRLTERRQIVLDEMVTLAQPLPEYEILLSIPGIAETTATSIIGELGDIRRFQSANQINAFIGIDLRHYESGNFLAKEHITKRGNPYARKILFKCIHNIASASHTNPCHIADFYEKRKRQSQTASTKPHTIASMHRLIRTIHYLITHNQLYDYNLAKSQ</sequence>